<name>A0A9P9D1Y1_9HYPO</name>
<comment type="caution">
    <text evidence="9">The sequence shown here is derived from an EMBL/GenBank/DDBJ whole genome shotgun (WGS) entry which is preliminary data.</text>
</comment>
<accession>A0A9P9D1Y1</accession>
<dbReference type="EMBL" id="JAGMUV010000042">
    <property type="protein sequence ID" value="KAH7111235.1"/>
    <property type="molecule type" value="Genomic_DNA"/>
</dbReference>
<keyword evidence="2" id="KW-0719">Serine esterase</keyword>
<organism evidence="9 10">
    <name type="scientific">Dactylonectria macrodidyma</name>
    <dbReference type="NCBI Taxonomy" id="307937"/>
    <lineage>
        <taxon>Eukaryota</taxon>
        <taxon>Fungi</taxon>
        <taxon>Dikarya</taxon>
        <taxon>Ascomycota</taxon>
        <taxon>Pezizomycotina</taxon>
        <taxon>Sordariomycetes</taxon>
        <taxon>Hypocreomycetidae</taxon>
        <taxon>Hypocreales</taxon>
        <taxon>Nectriaceae</taxon>
        <taxon>Dactylonectria</taxon>
    </lineage>
</organism>
<dbReference type="InterPro" id="IPR029058">
    <property type="entry name" value="AB_hydrolase_fold"/>
</dbReference>
<comment type="similarity">
    <text evidence="1 8">Belongs to the tannase family.</text>
</comment>
<gene>
    <name evidence="9" type="ORF">EDB81DRAFT_873770</name>
</gene>
<protein>
    <recommendedName>
        <fullName evidence="8">Carboxylic ester hydrolase</fullName>
        <ecNumber evidence="8">3.1.1.-</ecNumber>
    </recommendedName>
</protein>
<keyword evidence="5 8" id="KW-0378">Hydrolase</keyword>
<dbReference type="PANTHER" id="PTHR33938:SF8">
    <property type="entry name" value="CARBOXYLIC ESTER HYDROLASE"/>
    <property type="match status" value="1"/>
</dbReference>
<keyword evidence="4 8" id="KW-0732">Signal</keyword>
<evidence type="ECO:0000256" key="6">
    <source>
        <dbReference type="ARBA" id="ARBA00022837"/>
    </source>
</evidence>
<dbReference type="SUPFAM" id="SSF53474">
    <property type="entry name" value="alpha/beta-Hydrolases"/>
    <property type="match status" value="1"/>
</dbReference>
<evidence type="ECO:0000256" key="4">
    <source>
        <dbReference type="ARBA" id="ARBA00022729"/>
    </source>
</evidence>
<sequence>MALSTLLVTFLMGAGLANAATVSYDAKPIGCKGIQPPKVSGASIVSFSAQEQYNVSGIYVDESIPKIDFMDGLDICNVEVTLTHPGTGDRTGFQIWLPLKGWNNRFLATGGGGYIAGHRGVQGLGLPVKSGFAGGITDGGNISDAGGFLLPDMITSPGQIDMNRLTNFASKSLHELAVIGKAVAKSFYGRAPSHSYWHGCSQGGRQGYMLAQKYPGDFDGILANAPAIDISRLLVGAGWGEFTMRRLNHTVSTCVFNAFYRAAVKACDGIDGVKDDIVSNPDSCHFNPFDIVGQTVDCKPELTTISSKDAEVVKVIMGGAISPSGTQLWRPYSWGMNFSSVAPVDRNFSELWNRWVSIMVNKNPSFDKSNYKTLEQFAKFMKISVAEYDSVIGTTSADLSAFRDQGGKLLTWHGLADDIIPKDNTIKYRKAIEAKMGGNQLVNEFYRVFFPAGISHCFGGNGAFPGDALDSLVQWVEKGKAPEKLHGKTRPFSGAPAERIICPYPLVARYDGKGDDTKASSYTCAKNFAAEVYSDSAQTGRKDTSFNPIS</sequence>
<keyword evidence="6" id="KW-0106">Calcium</keyword>
<feature type="chain" id="PRO_5040545428" description="Carboxylic ester hydrolase" evidence="8">
    <location>
        <begin position="20"/>
        <end position="550"/>
    </location>
</feature>
<dbReference type="InterPro" id="IPR011118">
    <property type="entry name" value="Tannase/feruloyl_esterase"/>
</dbReference>
<evidence type="ECO:0000256" key="1">
    <source>
        <dbReference type="ARBA" id="ARBA00006249"/>
    </source>
</evidence>
<proteinExistence type="inferred from homology"/>
<dbReference type="Pfam" id="PF07519">
    <property type="entry name" value="Tannase"/>
    <property type="match status" value="1"/>
</dbReference>
<dbReference type="EC" id="3.1.1.-" evidence="8"/>
<dbReference type="OrthoDB" id="3039123at2759"/>
<evidence type="ECO:0000313" key="9">
    <source>
        <dbReference type="EMBL" id="KAH7111235.1"/>
    </source>
</evidence>
<evidence type="ECO:0000256" key="5">
    <source>
        <dbReference type="ARBA" id="ARBA00022801"/>
    </source>
</evidence>
<dbReference type="GO" id="GO:0046872">
    <property type="term" value="F:metal ion binding"/>
    <property type="evidence" value="ECO:0007669"/>
    <property type="project" value="UniProtKB-KW"/>
</dbReference>
<evidence type="ECO:0000313" key="10">
    <source>
        <dbReference type="Proteomes" id="UP000738349"/>
    </source>
</evidence>
<reference evidence="9" key="1">
    <citation type="journal article" date="2021" name="Nat. Commun.">
        <title>Genetic determinants of endophytism in the Arabidopsis root mycobiome.</title>
        <authorList>
            <person name="Mesny F."/>
            <person name="Miyauchi S."/>
            <person name="Thiergart T."/>
            <person name="Pickel B."/>
            <person name="Atanasova L."/>
            <person name="Karlsson M."/>
            <person name="Huettel B."/>
            <person name="Barry K.W."/>
            <person name="Haridas S."/>
            <person name="Chen C."/>
            <person name="Bauer D."/>
            <person name="Andreopoulos W."/>
            <person name="Pangilinan J."/>
            <person name="LaButti K."/>
            <person name="Riley R."/>
            <person name="Lipzen A."/>
            <person name="Clum A."/>
            <person name="Drula E."/>
            <person name="Henrissat B."/>
            <person name="Kohler A."/>
            <person name="Grigoriev I.V."/>
            <person name="Martin F.M."/>
            <person name="Hacquard S."/>
        </authorList>
    </citation>
    <scope>NUCLEOTIDE SEQUENCE</scope>
    <source>
        <strain evidence="9">MPI-CAGE-AT-0147</strain>
    </source>
</reference>
<feature type="signal peptide" evidence="8">
    <location>
        <begin position="1"/>
        <end position="19"/>
    </location>
</feature>
<evidence type="ECO:0000256" key="2">
    <source>
        <dbReference type="ARBA" id="ARBA00022487"/>
    </source>
</evidence>
<dbReference type="PANTHER" id="PTHR33938">
    <property type="entry name" value="FERULOYL ESTERASE B-RELATED"/>
    <property type="match status" value="1"/>
</dbReference>
<evidence type="ECO:0000256" key="8">
    <source>
        <dbReference type="RuleBase" id="RU361238"/>
    </source>
</evidence>
<keyword evidence="10" id="KW-1185">Reference proteome</keyword>
<evidence type="ECO:0000256" key="3">
    <source>
        <dbReference type="ARBA" id="ARBA00022723"/>
    </source>
</evidence>
<evidence type="ECO:0000256" key="7">
    <source>
        <dbReference type="ARBA" id="ARBA00023157"/>
    </source>
</evidence>
<keyword evidence="7" id="KW-1015">Disulfide bond</keyword>
<dbReference type="GO" id="GO:0030600">
    <property type="term" value="F:feruloyl esterase activity"/>
    <property type="evidence" value="ECO:0007669"/>
    <property type="project" value="UniProtKB-ARBA"/>
</dbReference>
<dbReference type="Proteomes" id="UP000738349">
    <property type="component" value="Unassembled WGS sequence"/>
</dbReference>
<keyword evidence="3" id="KW-0479">Metal-binding</keyword>
<dbReference type="AlphaFoldDB" id="A0A9P9D1Y1"/>